<keyword evidence="2" id="KW-0472">Membrane</keyword>
<dbReference type="InterPro" id="IPR036737">
    <property type="entry name" value="OmpA-like_sf"/>
</dbReference>
<keyword evidence="2" id="KW-1133">Transmembrane helix</keyword>
<dbReference type="EMBL" id="CP051206">
    <property type="protein sequence ID" value="QJB43763.1"/>
    <property type="molecule type" value="Genomic_DNA"/>
</dbReference>
<keyword evidence="2" id="KW-0812">Transmembrane</keyword>
<dbReference type="RefSeq" id="WP_168695200.1">
    <property type="nucleotide sequence ID" value="NZ_CP051206.1"/>
</dbReference>
<keyword evidence="3" id="KW-0966">Cell projection</keyword>
<keyword evidence="3" id="KW-0282">Flagellum</keyword>
<evidence type="ECO:0000313" key="3">
    <source>
        <dbReference type="EMBL" id="QJB43763.1"/>
    </source>
</evidence>
<reference evidence="3 4" key="2">
    <citation type="submission" date="2020-04" db="EMBL/GenBank/DDBJ databases">
        <authorList>
            <person name="Fomenkov A."/>
            <person name="Anton B.P."/>
            <person name="Roberts R.J."/>
        </authorList>
    </citation>
    <scope>NUCLEOTIDE SEQUENCE [LARGE SCALE GENOMIC DNA]</scope>
    <source>
        <strain evidence="3 4">CCAP 1403/13f</strain>
    </source>
</reference>
<dbReference type="SUPFAM" id="SSF103088">
    <property type="entry name" value="OmpA-like"/>
    <property type="match status" value="1"/>
</dbReference>
<keyword evidence="3" id="KW-0969">Cilium</keyword>
<evidence type="ECO:0000313" key="4">
    <source>
        <dbReference type="Proteomes" id="UP000502433"/>
    </source>
</evidence>
<evidence type="ECO:0000256" key="2">
    <source>
        <dbReference type="SAM" id="Phobius"/>
    </source>
</evidence>
<protein>
    <submittedName>
        <fullName evidence="3">Flagellar motor protein</fullName>
    </submittedName>
</protein>
<dbReference type="KEGG" id="dfs:HGD76_05570"/>
<sequence length="254" mass="28473">MARRSRYTEYNEDLNVWPAFTDLMSNAFMILVLFLFLTIIISQINKSQISKNINQSVQNSEQLALKIKQLQQQVKYLQIQLQLQSEKQSTDTPPIIIIKDQGDYRFASGSAEIPAKMSTYILKQIVPEIEARTKQYGINVVEIIGHTDGQANSKVTSNLDVNLENVASGNLQVGKLQAGSNADLGLMRALSVVKVMGDIQKKQGKLSGLSFRAYSAAQLILPNGKFAGIARKEDVTRRRIEIRFTRLGEVQEVR</sequence>
<organism evidence="3 4">
    <name type="scientific">Dolichospermum flos-aquae CCAP 1403/13F</name>
    <dbReference type="NCBI Taxonomy" id="315271"/>
    <lineage>
        <taxon>Bacteria</taxon>
        <taxon>Bacillati</taxon>
        <taxon>Cyanobacteriota</taxon>
        <taxon>Cyanophyceae</taxon>
        <taxon>Nostocales</taxon>
        <taxon>Aphanizomenonaceae</taxon>
        <taxon>Dolichospermum</taxon>
    </lineage>
</organism>
<accession>A0A6H2BX63</accession>
<evidence type="ECO:0000256" key="1">
    <source>
        <dbReference type="SAM" id="Coils"/>
    </source>
</evidence>
<gene>
    <name evidence="3" type="ORF">HGD76_05570</name>
</gene>
<feature type="transmembrane region" description="Helical" evidence="2">
    <location>
        <begin position="23"/>
        <end position="41"/>
    </location>
</feature>
<feature type="coiled-coil region" evidence="1">
    <location>
        <begin position="53"/>
        <end position="87"/>
    </location>
</feature>
<dbReference type="AlphaFoldDB" id="A0A6H2BX63"/>
<dbReference type="Gene3D" id="3.30.1330.60">
    <property type="entry name" value="OmpA-like domain"/>
    <property type="match status" value="1"/>
</dbReference>
<reference evidence="3 4" key="1">
    <citation type="submission" date="2020-04" db="EMBL/GenBank/DDBJ databases">
        <title>Genome-Wide Identification of 5-Methylcytosine Sites in Bacterial Genomes By High-Throughput Sequencing of MspJI Restriction Fragments.</title>
        <authorList>
            <person name="Wu V."/>
        </authorList>
    </citation>
    <scope>NUCLEOTIDE SEQUENCE [LARGE SCALE GENOMIC DNA]</scope>
    <source>
        <strain evidence="3 4">CCAP 1403/13f</strain>
    </source>
</reference>
<name>A0A6H2BX63_DOLFA</name>
<keyword evidence="1" id="KW-0175">Coiled coil</keyword>
<proteinExistence type="predicted"/>
<dbReference type="Proteomes" id="UP000502433">
    <property type="component" value="Chromosome"/>
</dbReference>